<evidence type="ECO:0000313" key="9">
    <source>
        <dbReference type="EMBL" id="KEY73166.1"/>
    </source>
</evidence>
<dbReference type="InterPro" id="IPR002403">
    <property type="entry name" value="Cyt_P450_E_grp-IV"/>
</dbReference>
<evidence type="ECO:0000256" key="2">
    <source>
        <dbReference type="ARBA" id="ARBA00004685"/>
    </source>
</evidence>
<dbReference type="Pfam" id="PF00067">
    <property type="entry name" value="p450"/>
    <property type="match status" value="1"/>
</dbReference>
<dbReference type="GO" id="GO:0008395">
    <property type="term" value="F:steroid hydroxylase activity"/>
    <property type="evidence" value="ECO:0007669"/>
    <property type="project" value="TreeGrafter"/>
</dbReference>
<evidence type="ECO:0000256" key="5">
    <source>
        <dbReference type="ARBA" id="ARBA00022723"/>
    </source>
</evidence>
<keyword evidence="7" id="KW-0503">Monooxygenase</keyword>
<proteinExistence type="inferred from homology"/>
<keyword evidence="5 8" id="KW-0479">Metal-binding</keyword>
<sequence length="556" mass="62506">MAWPALFNEPLLREVSSHSKTLATTLSLTLLVSLLIARRNQNDPSKPPLIYETIPYVSNIWQYVVGKRLFFRRVSKVLETTPLVQCRMGPISIYFVSGGSYLSALFKSSFITQPSIIRVIDYSAGYEASDVAKFAADDSGSAHVPLRGSNVGSDDRIWHAMHRLHSETLLSSAAANAFAAAFQDYFSQELATSGRWIGRPGEWATTEISSFLRKHMMAAATKSIVGPSIYDMSPDFDDAFWKYEPQVETLAFGLPDWMTKAGLKARDEMRAIWRRWYEATDAKYDWSNSHDDVDLDPVFGSRISKGLARMGKSFGFSNETMGASYAIFLVGVHTNTIATCTWIVMELIKDPSLWRAVEEEVLEAQYFDHTGLKLNVEKLVSQPLLQSVYAEILRLYSRFLIARTATESVTVCGYTLPKGSTVMTPVEASHLREDIWGAPSHPASEFWAARHIVEIEAQDEHGSTTKRKEYSLGDRKKFFLPYGGGLSMCPGRNIGKVEVILCVSMLVQAFEVDFSSVEWVKEDGSPSERPASDEDLYSNAMTIHPDREMRVRWRKL</sequence>
<dbReference type="Gene3D" id="1.10.630.10">
    <property type="entry name" value="Cytochrome P450"/>
    <property type="match status" value="1"/>
</dbReference>
<dbReference type="InterPro" id="IPR001128">
    <property type="entry name" value="Cyt_P450"/>
</dbReference>
<dbReference type="PANTHER" id="PTHR24304">
    <property type="entry name" value="CYTOCHROME P450 FAMILY 7"/>
    <property type="match status" value="1"/>
</dbReference>
<dbReference type="Proteomes" id="UP000028045">
    <property type="component" value="Unassembled WGS sequence"/>
</dbReference>
<feature type="binding site" description="axial binding residue" evidence="8">
    <location>
        <position position="489"/>
    </location>
    <ligand>
        <name>heme</name>
        <dbReference type="ChEBI" id="CHEBI:30413"/>
    </ligand>
    <ligandPart>
        <name>Fe</name>
        <dbReference type="ChEBI" id="CHEBI:18248"/>
    </ligandPart>
</feature>
<dbReference type="SUPFAM" id="SSF48264">
    <property type="entry name" value="Cytochrome P450"/>
    <property type="match status" value="1"/>
</dbReference>
<accession>A0A084B6I7</accession>
<dbReference type="GO" id="GO:0016705">
    <property type="term" value="F:oxidoreductase activity, acting on paired donors, with incorporation or reduction of molecular oxygen"/>
    <property type="evidence" value="ECO:0007669"/>
    <property type="project" value="InterPro"/>
</dbReference>
<dbReference type="InterPro" id="IPR050529">
    <property type="entry name" value="CYP450_sterol_14alpha_dmase"/>
</dbReference>
<protein>
    <recommendedName>
        <fullName evidence="11">Cytochrome P450</fullName>
    </recommendedName>
</protein>
<reference evidence="9 10" key="1">
    <citation type="journal article" date="2014" name="BMC Genomics">
        <title>Comparative genome sequencing reveals chemotype-specific gene clusters in the toxigenic black mold Stachybotrys.</title>
        <authorList>
            <person name="Semeiks J."/>
            <person name="Borek D."/>
            <person name="Otwinowski Z."/>
            <person name="Grishin N.V."/>
        </authorList>
    </citation>
    <scope>NUCLEOTIDE SEQUENCE [LARGE SCALE GENOMIC DNA]</scope>
    <source>
        <strain evidence="10">CBS 109288 / IBT 7711</strain>
    </source>
</reference>
<keyword evidence="6 8" id="KW-0408">Iron</keyword>
<evidence type="ECO:0000256" key="7">
    <source>
        <dbReference type="ARBA" id="ARBA00023033"/>
    </source>
</evidence>
<evidence type="ECO:0000256" key="1">
    <source>
        <dbReference type="ARBA" id="ARBA00001971"/>
    </source>
</evidence>
<keyword evidence="7" id="KW-0560">Oxidoreductase</keyword>
<keyword evidence="10" id="KW-1185">Reference proteome</keyword>
<dbReference type="OrthoDB" id="3366823at2759"/>
<name>A0A084B6I7_STACB</name>
<dbReference type="InterPro" id="IPR036396">
    <property type="entry name" value="Cyt_P450_sf"/>
</dbReference>
<keyword evidence="4 8" id="KW-0349">Heme</keyword>
<dbReference type="HOGENOM" id="CLU_018012_2_1_1"/>
<comment type="cofactor">
    <cofactor evidence="1 8">
        <name>heme</name>
        <dbReference type="ChEBI" id="CHEBI:30413"/>
    </cofactor>
</comment>
<evidence type="ECO:0000256" key="4">
    <source>
        <dbReference type="ARBA" id="ARBA00022617"/>
    </source>
</evidence>
<comment type="pathway">
    <text evidence="2">Mycotoxin biosynthesis.</text>
</comment>
<dbReference type="PANTHER" id="PTHR24304:SF2">
    <property type="entry name" value="24-HYDROXYCHOLESTEROL 7-ALPHA-HYDROXYLASE"/>
    <property type="match status" value="1"/>
</dbReference>
<dbReference type="PRINTS" id="PR00465">
    <property type="entry name" value="EP450IV"/>
</dbReference>
<dbReference type="AlphaFoldDB" id="A0A084B6I7"/>
<dbReference type="GO" id="GO:0005506">
    <property type="term" value="F:iron ion binding"/>
    <property type="evidence" value="ECO:0007669"/>
    <property type="project" value="InterPro"/>
</dbReference>
<comment type="similarity">
    <text evidence="3">Belongs to the cytochrome P450 family.</text>
</comment>
<evidence type="ECO:0000256" key="3">
    <source>
        <dbReference type="ARBA" id="ARBA00010617"/>
    </source>
</evidence>
<dbReference type="EMBL" id="KL647898">
    <property type="protein sequence ID" value="KEY73166.1"/>
    <property type="molecule type" value="Genomic_DNA"/>
</dbReference>
<evidence type="ECO:0000313" key="10">
    <source>
        <dbReference type="Proteomes" id="UP000028045"/>
    </source>
</evidence>
<evidence type="ECO:0000256" key="8">
    <source>
        <dbReference type="PIRSR" id="PIRSR602403-1"/>
    </source>
</evidence>
<dbReference type="GO" id="GO:0020037">
    <property type="term" value="F:heme binding"/>
    <property type="evidence" value="ECO:0007669"/>
    <property type="project" value="InterPro"/>
</dbReference>
<evidence type="ECO:0008006" key="11">
    <source>
        <dbReference type="Google" id="ProtNLM"/>
    </source>
</evidence>
<organism evidence="9 10">
    <name type="scientific">Stachybotrys chartarum (strain CBS 109288 / IBT 7711)</name>
    <name type="common">Toxic black mold</name>
    <name type="synonym">Stilbospora chartarum</name>
    <dbReference type="NCBI Taxonomy" id="1280523"/>
    <lineage>
        <taxon>Eukaryota</taxon>
        <taxon>Fungi</taxon>
        <taxon>Dikarya</taxon>
        <taxon>Ascomycota</taxon>
        <taxon>Pezizomycotina</taxon>
        <taxon>Sordariomycetes</taxon>
        <taxon>Hypocreomycetidae</taxon>
        <taxon>Hypocreales</taxon>
        <taxon>Stachybotryaceae</taxon>
        <taxon>Stachybotrys</taxon>
    </lineage>
</organism>
<evidence type="ECO:0000256" key="6">
    <source>
        <dbReference type="ARBA" id="ARBA00023004"/>
    </source>
</evidence>
<gene>
    <name evidence="9" type="ORF">S7711_04132</name>
</gene>